<dbReference type="Gene3D" id="3.40.50.1820">
    <property type="entry name" value="alpha/beta hydrolase"/>
    <property type="match status" value="1"/>
</dbReference>
<accession>A0A132PMA8</accession>
<dbReference type="STRING" id="59750.AWC31_18425"/>
<dbReference type="RefSeq" id="WP_067849810.1">
    <property type="nucleotide sequence ID" value="NZ_LGTW01000008.1"/>
</dbReference>
<keyword evidence="3" id="KW-1185">Reference proteome</keyword>
<comment type="caution">
    <text evidence="2">The sequence shown here is derived from an EMBL/GenBank/DDBJ whole genome shotgun (WGS) entry which is preliminary data.</text>
</comment>
<dbReference type="PATRIC" id="fig|59750.3.peg.6987"/>
<dbReference type="InterPro" id="IPR000073">
    <property type="entry name" value="AB_hydrolase_1"/>
</dbReference>
<name>A0A132PMA8_9MYCO</name>
<dbReference type="AlphaFoldDB" id="A0A132PMA8"/>
<dbReference type="PANTHER" id="PTHR37017:SF11">
    <property type="entry name" value="ESTERASE_LIPASE_THIOESTERASE DOMAIN-CONTAINING PROTEIN"/>
    <property type="match status" value="1"/>
</dbReference>
<sequence length="213" mass="22629">MTRFVLIPGAGGAGWYWHRVAEGLRARGHIAVPVDLPGDGRLPDYRDIVLAELQGSDVVVAQSLGGFTAGAVCGVTRPAAVVFVNAMIPVPGETVGEWWGNVGAEEARVAAVDGYPEEFDEFTYFLHDVPPDIAAEGESERKEQTDAIAADPCVFGGWDDIAVKVLVGADDRFFPAEFQRRVALERTGVAADVIPGGHLVALSNPDAVVDYLA</sequence>
<evidence type="ECO:0000313" key="2">
    <source>
        <dbReference type="EMBL" id="KWX23469.1"/>
    </source>
</evidence>
<evidence type="ECO:0000259" key="1">
    <source>
        <dbReference type="Pfam" id="PF12697"/>
    </source>
</evidence>
<keyword evidence="2" id="KW-0378">Hydrolase</keyword>
<dbReference type="EMBL" id="LGTW01000008">
    <property type="protein sequence ID" value="KWX23469.1"/>
    <property type="molecule type" value="Genomic_DNA"/>
</dbReference>
<gene>
    <name evidence="2" type="ORF">AFM11_14395</name>
</gene>
<evidence type="ECO:0000313" key="3">
    <source>
        <dbReference type="Proteomes" id="UP000070612"/>
    </source>
</evidence>
<protein>
    <submittedName>
        <fullName evidence="2">Alpha/beta hydrolase</fullName>
    </submittedName>
</protein>
<dbReference type="Pfam" id="PF12697">
    <property type="entry name" value="Abhydrolase_6"/>
    <property type="match status" value="1"/>
</dbReference>
<dbReference type="PANTHER" id="PTHR37017">
    <property type="entry name" value="AB HYDROLASE-1 DOMAIN-CONTAINING PROTEIN-RELATED"/>
    <property type="match status" value="1"/>
</dbReference>
<proteinExistence type="predicted"/>
<dbReference type="SUPFAM" id="SSF53474">
    <property type="entry name" value="alpha/beta-Hydrolases"/>
    <property type="match status" value="1"/>
</dbReference>
<feature type="domain" description="AB hydrolase-1" evidence="1">
    <location>
        <begin position="4"/>
        <end position="210"/>
    </location>
</feature>
<dbReference type="GO" id="GO:0016787">
    <property type="term" value="F:hydrolase activity"/>
    <property type="evidence" value="ECO:0007669"/>
    <property type="project" value="UniProtKB-KW"/>
</dbReference>
<dbReference type="InterPro" id="IPR029058">
    <property type="entry name" value="AB_hydrolase_fold"/>
</dbReference>
<reference evidence="2 3" key="1">
    <citation type="submission" date="2015-07" db="EMBL/GenBank/DDBJ databases">
        <title>A draft genome sequence of Mycobacterium wolinskyi.</title>
        <authorList>
            <person name="de Man T.J."/>
            <person name="Perry K.A."/>
            <person name="Coulliette A.D."/>
            <person name="Jensen B."/>
            <person name="Toney N.C."/>
            <person name="Limbago B.M."/>
            <person name="Noble-Wang J."/>
        </authorList>
    </citation>
    <scope>NUCLEOTIDE SEQUENCE [LARGE SCALE GENOMIC DNA]</scope>
    <source>
        <strain evidence="2 3">CDC_01</strain>
    </source>
</reference>
<dbReference type="Proteomes" id="UP000070612">
    <property type="component" value="Unassembled WGS sequence"/>
</dbReference>
<dbReference type="InterPro" id="IPR052897">
    <property type="entry name" value="Sec-Metab_Biosynth_Hydrolase"/>
</dbReference>
<organism evidence="2 3">
    <name type="scientific">Mycolicibacterium wolinskyi</name>
    <dbReference type="NCBI Taxonomy" id="59750"/>
    <lineage>
        <taxon>Bacteria</taxon>
        <taxon>Bacillati</taxon>
        <taxon>Actinomycetota</taxon>
        <taxon>Actinomycetes</taxon>
        <taxon>Mycobacteriales</taxon>
        <taxon>Mycobacteriaceae</taxon>
        <taxon>Mycolicibacterium</taxon>
    </lineage>
</organism>